<keyword evidence="3" id="KW-0808">Transferase</keyword>
<protein>
    <submittedName>
        <fullName evidence="3">Apolipoprotein N-acyltransferase in lipid-linked oligosaccharide synthesis cluster</fullName>
    </submittedName>
</protein>
<dbReference type="Gene3D" id="3.40.50.1820">
    <property type="entry name" value="alpha/beta hydrolase"/>
    <property type="match status" value="1"/>
</dbReference>
<feature type="domain" description="Alpha/beta hydrolase fold-3" evidence="2">
    <location>
        <begin position="85"/>
        <end position="279"/>
    </location>
</feature>
<gene>
    <name evidence="3" type="ORF">Rhow_002537</name>
</gene>
<dbReference type="InterPro" id="IPR050300">
    <property type="entry name" value="GDXG_lipolytic_enzyme"/>
</dbReference>
<comment type="caution">
    <text evidence="3">The sequence shown here is derived from an EMBL/GenBank/DDBJ whole genome shotgun (WGS) entry which is preliminary data.</text>
</comment>
<proteinExistence type="predicted"/>
<keyword evidence="3" id="KW-0012">Acyltransferase</keyword>
<dbReference type="RefSeq" id="WP_124391479.1">
    <property type="nucleotide sequence ID" value="NZ_BHYM01000023.1"/>
</dbReference>
<accession>A0A402C605</accession>
<evidence type="ECO:0000313" key="3">
    <source>
        <dbReference type="EMBL" id="GCE39013.1"/>
    </source>
</evidence>
<dbReference type="Proteomes" id="UP000287519">
    <property type="component" value="Unassembled WGS sequence"/>
</dbReference>
<dbReference type="GO" id="GO:0016746">
    <property type="term" value="F:acyltransferase activity"/>
    <property type="evidence" value="ECO:0007669"/>
    <property type="project" value="UniProtKB-KW"/>
</dbReference>
<organism evidence="3 4">
    <name type="scientific">Rhodococcus wratislaviensis</name>
    <name type="common">Tsukamurella wratislaviensis</name>
    <dbReference type="NCBI Taxonomy" id="44752"/>
    <lineage>
        <taxon>Bacteria</taxon>
        <taxon>Bacillati</taxon>
        <taxon>Actinomycetota</taxon>
        <taxon>Actinomycetes</taxon>
        <taxon>Mycobacteriales</taxon>
        <taxon>Nocardiaceae</taxon>
        <taxon>Rhodococcus</taxon>
    </lineage>
</organism>
<evidence type="ECO:0000259" key="2">
    <source>
        <dbReference type="Pfam" id="PF07859"/>
    </source>
</evidence>
<dbReference type="Pfam" id="PF07859">
    <property type="entry name" value="Abhydrolase_3"/>
    <property type="match status" value="1"/>
</dbReference>
<dbReference type="EMBL" id="BHYM01000023">
    <property type="protein sequence ID" value="GCE39013.1"/>
    <property type="molecule type" value="Genomic_DNA"/>
</dbReference>
<name>A0A402C605_RHOWR</name>
<evidence type="ECO:0000256" key="1">
    <source>
        <dbReference type="ARBA" id="ARBA00022801"/>
    </source>
</evidence>
<keyword evidence="1" id="KW-0378">Hydrolase</keyword>
<dbReference type="SUPFAM" id="SSF53474">
    <property type="entry name" value="alpha/beta-Hydrolases"/>
    <property type="match status" value="1"/>
</dbReference>
<dbReference type="PANTHER" id="PTHR48081">
    <property type="entry name" value="AB HYDROLASE SUPERFAMILY PROTEIN C4A8.06C"/>
    <property type="match status" value="1"/>
</dbReference>
<dbReference type="InterPro" id="IPR013094">
    <property type="entry name" value="AB_hydrolase_3"/>
</dbReference>
<sequence length="311" mass="33202">MHFGLTDLIDPRLLPLVDASRAFYAKRVAGRGPSSWEELRSFRADAPAPAQSQPPAVEEVVVSGGRRVPLRIHAPVGRAATGVYLEIHGGGFYMGSAAGSDVRNRRLADALGVAVVSVDYRLAPEHPWPAAPDDCEAAALWLVEHAAERFGTTTLSIGGFSAGATLATTTLLRLRDRGIFAIDSAVLQFGTYDLSAQTPAGRLIADEYFLDAYAGAASDRTHPDLSPIYADLTDLPPILMVVGDADILLQDNLAMAARLSASGVDVDLRIYPDSPHGFTGHPTPMARAAHDDMQMWLNSHCRESAGGGRHQ</sequence>
<dbReference type="InterPro" id="IPR029058">
    <property type="entry name" value="AB_hydrolase_fold"/>
</dbReference>
<dbReference type="PANTHER" id="PTHR48081:SF8">
    <property type="entry name" value="ALPHA_BETA HYDROLASE FOLD-3 DOMAIN-CONTAINING PROTEIN-RELATED"/>
    <property type="match status" value="1"/>
</dbReference>
<dbReference type="AlphaFoldDB" id="A0A402C605"/>
<dbReference type="OrthoDB" id="3181909at2"/>
<keyword evidence="4" id="KW-1185">Reference proteome</keyword>
<dbReference type="GO" id="GO:0016787">
    <property type="term" value="F:hydrolase activity"/>
    <property type="evidence" value="ECO:0007669"/>
    <property type="project" value="UniProtKB-KW"/>
</dbReference>
<evidence type="ECO:0000313" key="4">
    <source>
        <dbReference type="Proteomes" id="UP000287519"/>
    </source>
</evidence>
<reference evidence="3 4" key="1">
    <citation type="submission" date="2018-11" db="EMBL/GenBank/DDBJ databases">
        <title>Microbial catabolism of amino acid.</title>
        <authorList>
            <person name="Hibi M."/>
            <person name="Ogawa J."/>
        </authorList>
    </citation>
    <scope>NUCLEOTIDE SEQUENCE [LARGE SCALE GENOMIC DNA]</scope>
    <source>
        <strain evidence="3 4">C31-06</strain>
    </source>
</reference>
<keyword evidence="3" id="KW-0449">Lipoprotein</keyword>